<evidence type="ECO:0000313" key="4">
    <source>
        <dbReference type="Proteomes" id="UP000799444"/>
    </source>
</evidence>
<dbReference type="AlphaFoldDB" id="A0A9P4QZF7"/>
<evidence type="ECO:0000313" key="3">
    <source>
        <dbReference type="EMBL" id="KAF2734275.1"/>
    </source>
</evidence>
<dbReference type="EMBL" id="ML996150">
    <property type="protein sequence ID" value="KAF2734275.1"/>
    <property type="molecule type" value="Genomic_DNA"/>
</dbReference>
<dbReference type="Proteomes" id="UP000799444">
    <property type="component" value="Unassembled WGS sequence"/>
</dbReference>
<comment type="caution">
    <text evidence="3">The sequence shown here is derived from an EMBL/GenBank/DDBJ whole genome shotgun (WGS) entry which is preliminary data.</text>
</comment>
<feature type="chain" id="PRO_5040195910" evidence="2">
    <location>
        <begin position="20"/>
        <end position="177"/>
    </location>
</feature>
<keyword evidence="1" id="KW-1133">Transmembrane helix</keyword>
<proteinExistence type="predicted"/>
<protein>
    <submittedName>
        <fullName evidence="3">Uncharacterized protein</fullName>
    </submittedName>
</protein>
<keyword evidence="1" id="KW-0472">Membrane</keyword>
<evidence type="ECO:0000256" key="2">
    <source>
        <dbReference type="SAM" id="SignalP"/>
    </source>
</evidence>
<gene>
    <name evidence="3" type="ORF">EJ04DRAFT_523826</name>
</gene>
<name>A0A9P4QZF7_9PLEO</name>
<evidence type="ECO:0000256" key="1">
    <source>
        <dbReference type="SAM" id="Phobius"/>
    </source>
</evidence>
<keyword evidence="1" id="KW-0812">Transmembrane</keyword>
<reference evidence="3" key="1">
    <citation type="journal article" date="2020" name="Stud. Mycol.">
        <title>101 Dothideomycetes genomes: a test case for predicting lifestyles and emergence of pathogens.</title>
        <authorList>
            <person name="Haridas S."/>
            <person name="Albert R."/>
            <person name="Binder M."/>
            <person name="Bloem J."/>
            <person name="Labutti K."/>
            <person name="Salamov A."/>
            <person name="Andreopoulos B."/>
            <person name="Baker S."/>
            <person name="Barry K."/>
            <person name="Bills G."/>
            <person name="Bluhm B."/>
            <person name="Cannon C."/>
            <person name="Castanera R."/>
            <person name="Culley D."/>
            <person name="Daum C."/>
            <person name="Ezra D."/>
            <person name="Gonzalez J."/>
            <person name="Henrissat B."/>
            <person name="Kuo A."/>
            <person name="Liang C."/>
            <person name="Lipzen A."/>
            <person name="Lutzoni F."/>
            <person name="Magnuson J."/>
            <person name="Mondo S."/>
            <person name="Nolan M."/>
            <person name="Ohm R."/>
            <person name="Pangilinan J."/>
            <person name="Park H.-J."/>
            <person name="Ramirez L."/>
            <person name="Alfaro M."/>
            <person name="Sun H."/>
            <person name="Tritt A."/>
            <person name="Yoshinaga Y."/>
            <person name="Zwiers L.-H."/>
            <person name="Turgeon B."/>
            <person name="Goodwin S."/>
            <person name="Spatafora J."/>
            <person name="Crous P."/>
            <person name="Grigoriev I."/>
        </authorList>
    </citation>
    <scope>NUCLEOTIDE SEQUENCE</scope>
    <source>
        <strain evidence="3">CBS 125425</strain>
    </source>
</reference>
<organism evidence="3 4">
    <name type="scientific">Polyplosphaeria fusca</name>
    <dbReference type="NCBI Taxonomy" id="682080"/>
    <lineage>
        <taxon>Eukaryota</taxon>
        <taxon>Fungi</taxon>
        <taxon>Dikarya</taxon>
        <taxon>Ascomycota</taxon>
        <taxon>Pezizomycotina</taxon>
        <taxon>Dothideomycetes</taxon>
        <taxon>Pleosporomycetidae</taxon>
        <taxon>Pleosporales</taxon>
        <taxon>Tetraplosphaeriaceae</taxon>
        <taxon>Polyplosphaeria</taxon>
    </lineage>
</organism>
<keyword evidence="2" id="KW-0732">Signal</keyword>
<accession>A0A9P4QZF7</accession>
<feature type="signal peptide" evidence="2">
    <location>
        <begin position="1"/>
        <end position="19"/>
    </location>
</feature>
<feature type="transmembrane region" description="Helical" evidence="1">
    <location>
        <begin position="88"/>
        <end position="112"/>
    </location>
</feature>
<keyword evidence="4" id="KW-1185">Reference proteome</keyword>
<sequence>MKSILSMVTAILTIGLVHADQTPSFVSASTIYSYTATQIPSRVPDVTVVPSLVLDPEPGSASPYYTAYASATPYFEPEKHSSASNLPLGLGLGLGIGLPIVFACGFLLGMLLMKRRRSRVVSGVAVAPVAPAVQEEAIESRRVTMPPTYYAGSVKSFNSFQSEKSFEDVKITGTEKK</sequence>